<dbReference type="InterPro" id="IPR027417">
    <property type="entry name" value="P-loop_NTPase"/>
</dbReference>
<gene>
    <name evidence="2" type="ORF">P6F46_22905</name>
</gene>
<evidence type="ECO:0000259" key="1">
    <source>
        <dbReference type="SMART" id="SM00382"/>
    </source>
</evidence>
<proteinExistence type="predicted"/>
<dbReference type="PANTHER" id="PTHR43581">
    <property type="entry name" value="ATP/GTP PHOSPHATASE"/>
    <property type="match status" value="1"/>
</dbReference>
<reference evidence="2 3" key="1">
    <citation type="journal article" date="2023" name="Int. J. Mol. Sci.">
        <title>Pathogenicity and Genomic Characterization of a Novel Genospecies, Bacillus shihchuchen, of the Bacillus cereus Group Isolated from Chinese Softshell Turtle (Pelodiscus sinensis).</title>
        <authorList>
            <person name="Cheng L.W."/>
            <person name="Byadgi O.V."/>
            <person name="Tsai C.E."/>
            <person name="Wang P.C."/>
            <person name="Chen S.C."/>
        </authorList>
    </citation>
    <scope>NUCLEOTIDE SEQUENCE [LARGE SCALE GENOMIC DNA]</scope>
    <source>
        <strain evidence="2 3">QF108-045</strain>
    </source>
</reference>
<dbReference type="Gene3D" id="3.40.50.300">
    <property type="entry name" value="P-loop containing nucleotide triphosphate hydrolases"/>
    <property type="match status" value="1"/>
</dbReference>
<evidence type="ECO:0000313" key="3">
    <source>
        <dbReference type="Proteomes" id="UP001229716"/>
    </source>
</evidence>
<protein>
    <submittedName>
        <fullName evidence="2">AAA family ATPase</fullName>
    </submittedName>
</protein>
<feature type="domain" description="AAA+ ATPase" evidence="1">
    <location>
        <begin position="20"/>
        <end position="343"/>
    </location>
</feature>
<dbReference type="SMART" id="SM00382">
    <property type="entry name" value="AAA"/>
    <property type="match status" value="1"/>
</dbReference>
<dbReference type="EMBL" id="JASWHZ010000001">
    <property type="protein sequence ID" value="MDL2418944.1"/>
    <property type="molecule type" value="Genomic_DNA"/>
</dbReference>
<dbReference type="Pfam" id="PF13175">
    <property type="entry name" value="AAA_15"/>
    <property type="match status" value="1"/>
</dbReference>
<keyword evidence="3" id="KW-1185">Reference proteome</keyword>
<dbReference type="InterPro" id="IPR041685">
    <property type="entry name" value="AAA_GajA/Old/RecF-like"/>
</dbReference>
<dbReference type="Proteomes" id="UP001229716">
    <property type="component" value="Unassembled WGS sequence"/>
</dbReference>
<name>A0ABT7KXT8_9BACI</name>
<sequence length="371" mass="42217">MEEITIENFRGIKNASFKQLGSVNILVGGNNSGKTSALEAMNLFTNPLSARNIYDVATARERHVFMRNRLSWLDSINWLFPLNKDGYREDINIKAIVNDENVEVRIASREEVILNELKTEESNLIHEEYLMDEFNTVTEETQCLILTVVYKENQQALEEEVVFKADVLPRPSILEESKKKIRCSIITPVDHRMKPLSIKGLNDTILAGDRPKIIAALQYFDENIQGIELLMPKSKSSLSSGVLPYIDHKILGLTPITMFGDGVRKALTLASVLLSCQNGILFIDELETAIHTRMLGKLFKWLVNACKEFNIQLIATTHSLEAIDAIIEANETDLEELVAYRMESKENQTQVKRFSGDMLYDLRYQFGQDVR</sequence>
<evidence type="ECO:0000313" key="2">
    <source>
        <dbReference type="EMBL" id="MDL2418944.1"/>
    </source>
</evidence>
<organism evidence="2 3">
    <name type="scientific">Bacillus shihchuchen</name>
    <dbReference type="NCBI Taxonomy" id="3036942"/>
    <lineage>
        <taxon>Bacteria</taxon>
        <taxon>Bacillati</taxon>
        <taxon>Bacillota</taxon>
        <taxon>Bacilli</taxon>
        <taxon>Bacillales</taxon>
        <taxon>Bacillaceae</taxon>
        <taxon>Bacillus</taxon>
        <taxon>Bacillus cereus group</taxon>
    </lineage>
</organism>
<dbReference type="PANTHER" id="PTHR43581:SF4">
    <property type="entry name" value="ATP_GTP PHOSPHATASE"/>
    <property type="match status" value="1"/>
</dbReference>
<comment type="caution">
    <text evidence="2">The sequence shown here is derived from an EMBL/GenBank/DDBJ whole genome shotgun (WGS) entry which is preliminary data.</text>
</comment>
<dbReference type="SUPFAM" id="SSF52540">
    <property type="entry name" value="P-loop containing nucleoside triphosphate hydrolases"/>
    <property type="match status" value="1"/>
</dbReference>
<accession>A0ABT7KXT8</accession>
<dbReference type="InterPro" id="IPR003593">
    <property type="entry name" value="AAA+_ATPase"/>
</dbReference>
<dbReference type="InterPro" id="IPR051396">
    <property type="entry name" value="Bact_Antivir_Def_Nuclease"/>
</dbReference>